<dbReference type="PRINTS" id="PR01490">
    <property type="entry name" value="RTXTOXIND"/>
</dbReference>
<dbReference type="Gene3D" id="1.10.287.470">
    <property type="entry name" value="Helix hairpin bin"/>
    <property type="match status" value="1"/>
</dbReference>
<feature type="transmembrane region" description="Helical" evidence="6">
    <location>
        <begin position="22"/>
        <end position="40"/>
    </location>
</feature>
<evidence type="ECO:0000256" key="4">
    <source>
        <dbReference type="ARBA" id="ARBA00023136"/>
    </source>
</evidence>
<comment type="subcellular location">
    <subcellularLocation>
        <location evidence="1">Membrane</location>
        <topology evidence="1">Single-pass membrane protein</topology>
    </subcellularLocation>
</comment>
<name>A0A6M5Y5E0_9BACT</name>
<feature type="compositionally biased region" description="Basic and acidic residues" evidence="5">
    <location>
        <begin position="147"/>
        <end position="163"/>
    </location>
</feature>
<dbReference type="KEGG" id="stae:HNV11_03110"/>
<keyword evidence="10" id="KW-1185">Reference proteome</keyword>
<dbReference type="EMBL" id="CP053435">
    <property type="protein sequence ID" value="QJW88431.1"/>
    <property type="molecule type" value="Genomic_DNA"/>
</dbReference>
<dbReference type="InterPro" id="IPR058634">
    <property type="entry name" value="AaeA-lik-b-barrel"/>
</dbReference>
<dbReference type="Pfam" id="PF25963">
    <property type="entry name" value="Beta-barrel_AAEA"/>
    <property type="match status" value="1"/>
</dbReference>
<dbReference type="Pfam" id="PF25917">
    <property type="entry name" value="BSH_RND"/>
    <property type="match status" value="1"/>
</dbReference>
<accession>A0A6M5Y5E0</accession>
<feature type="region of interest" description="Disordered" evidence="5">
    <location>
        <begin position="140"/>
        <end position="163"/>
    </location>
</feature>
<evidence type="ECO:0000259" key="8">
    <source>
        <dbReference type="Pfam" id="PF25963"/>
    </source>
</evidence>
<feature type="domain" description="p-hydroxybenzoic acid efflux pump subunit AaeA-like beta-barrel" evidence="8">
    <location>
        <begin position="275"/>
        <end position="364"/>
    </location>
</feature>
<protein>
    <submittedName>
        <fullName evidence="9">HlyD family secretion protein</fullName>
    </submittedName>
</protein>
<dbReference type="GO" id="GO:0016020">
    <property type="term" value="C:membrane"/>
    <property type="evidence" value="ECO:0007669"/>
    <property type="project" value="UniProtKB-SubCell"/>
</dbReference>
<dbReference type="SUPFAM" id="SSF111369">
    <property type="entry name" value="HlyD-like secretion proteins"/>
    <property type="match status" value="2"/>
</dbReference>
<proteinExistence type="predicted"/>
<dbReference type="Gene3D" id="2.40.50.100">
    <property type="match status" value="1"/>
</dbReference>
<feature type="domain" description="Multidrug resistance protein MdtA-like barrel-sandwich hybrid" evidence="7">
    <location>
        <begin position="61"/>
        <end position="271"/>
    </location>
</feature>
<evidence type="ECO:0000256" key="3">
    <source>
        <dbReference type="ARBA" id="ARBA00022989"/>
    </source>
</evidence>
<evidence type="ECO:0000256" key="1">
    <source>
        <dbReference type="ARBA" id="ARBA00004167"/>
    </source>
</evidence>
<reference evidence="9 10" key="1">
    <citation type="submission" date="2020-05" db="EMBL/GenBank/DDBJ databases">
        <title>Genome sequencing of Spirosoma sp. TS118.</title>
        <authorList>
            <person name="Lee J.-H."/>
            <person name="Jeong S."/>
            <person name="Zhao L."/>
            <person name="Jung J.-H."/>
            <person name="Kim M.-K."/>
            <person name="Lim S."/>
        </authorList>
    </citation>
    <scope>NUCLEOTIDE SEQUENCE [LARGE SCALE GENOMIC DNA]</scope>
    <source>
        <strain evidence="9 10">TS118</strain>
    </source>
</reference>
<dbReference type="Gene3D" id="2.40.30.170">
    <property type="match status" value="1"/>
</dbReference>
<keyword evidence="3 6" id="KW-1133">Transmembrane helix</keyword>
<sequence length="372" mass="40976">MATVMTKEEITDTEEKSGLRTYLPRIIIGLVLLVGGYFGYQAFRHSQQYETTDNAQIEGNSAPVLARVAGYVQSVSVDDYANVKKGQLLVTIDPQEYDVALAQAEADYQQSLADLENARADLQNAQASARNVAQNLRVAQSNADVQASRRDKAQNDLKRDQNLYREQSLTQKQLEDSRSAADVQTRQYTANVEQISLARTSQGIAQAGIAKAQANIQKIQAVLKVKQAAIDNAKLRVGYARLTAPIDGKIGRKNVVVGQYVQPGQNLFTIVADSTFWVVANFKETQLEKMHLGQLVDIKLDAYPDLDIKGRIASLSEATGARFALLPPDNASGNFVKITQRVPVKIEIQNPEKYRNQLRAGLSVEAEVRVAD</sequence>
<evidence type="ECO:0000259" key="7">
    <source>
        <dbReference type="Pfam" id="PF25917"/>
    </source>
</evidence>
<keyword evidence="4 6" id="KW-0472">Membrane</keyword>
<gene>
    <name evidence="9" type="ORF">HNV11_03110</name>
</gene>
<dbReference type="PANTHER" id="PTHR30386">
    <property type="entry name" value="MEMBRANE FUSION SUBUNIT OF EMRAB-TOLC MULTIDRUG EFFLUX PUMP"/>
    <property type="match status" value="1"/>
</dbReference>
<evidence type="ECO:0000256" key="5">
    <source>
        <dbReference type="SAM" id="MobiDB-lite"/>
    </source>
</evidence>
<dbReference type="InterPro" id="IPR050739">
    <property type="entry name" value="MFP"/>
</dbReference>
<keyword evidence="2 6" id="KW-0812">Transmembrane</keyword>
<evidence type="ECO:0000313" key="9">
    <source>
        <dbReference type="EMBL" id="QJW88431.1"/>
    </source>
</evidence>
<evidence type="ECO:0000256" key="2">
    <source>
        <dbReference type="ARBA" id="ARBA00022692"/>
    </source>
</evidence>
<dbReference type="AlphaFoldDB" id="A0A6M5Y5E0"/>
<dbReference type="InterPro" id="IPR058625">
    <property type="entry name" value="MdtA-like_BSH"/>
</dbReference>
<dbReference type="Proteomes" id="UP000502756">
    <property type="component" value="Chromosome"/>
</dbReference>
<evidence type="ECO:0000256" key="6">
    <source>
        <dbReference type="SAM" id="Phobius"/>
    </source>
</evidence>
<evidence type="ECO:0000313" key="10">
    <source>
        <dbReference type="Proteomes" id="UP000502756"/>
    </source>
</evidence>
<dbReference type="PANTHER" id="PTHR30386:SF26">
    <property type="entry name" value="TRANSPORT PROTEIN COMB"/>
    <property type="match status" value="1"/>
</dbReference>
<organism evidence="9 10">
    <name type="scientific">Spirosoma taeanense</name>
    <dbReference type="NCBI Taxonomy" id="2735870"/>
    <lineage>
        <taxon>Bacteria</taxon>
        <taxon>Pseudomonadati</taxon>
        <taxon>Bacteroidota</taxon>
        <taxon>Cytophagia</taxon>
        <taxon>Cytophagales</taxon>
        <taxon>Cytophagaceae</taxon>
        <taxon>Spirosoma</taxon>
    </lineage>
</organism>
<dbReference type="RefSeq" id="WP_171738265.1">
    <property type="nucleotide sequence ID" value="NZ_CP053435.1"/>
</dbReference>
<dbReference type="GO" id="GO:0055085">
    <property type="term" value="P:transmembrane transport"/>
    <property type="evidence" value="ECO:0007669"/>
    <property type="project" value="InterPro"/>
</dbReference>